<sequence length="205" mass="22097">MTQARVGVRWGSRASGGRRRGANFRRGRRGFLEHKPQVRRPPRHSPLNSRSSAWSASPQVRRPRENDASGRRRQAPPSARMARRNGRRHAHSLARRKHRAPRENARQSASGARVSLAAAAVRVETDDPLVRRGRSADGAREVQGPQTAEVATSSGGGIARIGSKGGVAVQCSRGGKAADAHVGVRGRAAGVDDNQRKTLRAAPRS</sequence>
<comment type="caution">
    <text evidence="2">The sequence shown here is derived from an EMBL/GenBank/DDBJ whole genome shotgun (WGS) entry which is preliminary data.</text>
</comment>
<gene>
    <name evidence="2" type="ORF">PsYK624_059460</name>
</gene>
<feature type="compositionally biased region" description="Basic and acidic residues" evidence="1">
    <location>
        <begin position="127"/>
        <end position="140"/>
    </location>
</feature>
<feature type="region of interest" description="Disordered" evidence="1">
    <location>
        <begin position="127"/>
        <end position="162"/>
    </location>
</feature>
<dbReference type="AlphaFoldDB" id="A0A9P3G859"/>
<evidence type="ECO:0000256" key="1">
    <source>
        <dbReference type="SAM" id="MobiDB-lite"/>
    </source>
</evidence>
<evidence type="ECO:0000313" key="3">
    <source>
        <dbReference type="Proteomes" id="UP000703269"/>
    </source>
</evidence>
<feature type="compositionally biased region" description="Basic residues" evidence="1">
    <location>
        <begin position="16"/>
        <end position="29"/>
    </location>
</feature>
<protein>
    <submittedName>
        <fullName evidence="2">Uncharacterized protein</fullName>
    </submittedName>
</protein>
<evidence type="ECO:0000313" key="2">
    <source>
        <dbReference type="EMBL" id="GJE89837.1"/>
    </source>
</evidence>
<reference evidence="2 3" key="1">
    <citation type="submission" date="2021-08" db="EMBL/GenBank/DDBJ databases">
        <title>Draft Genome Sequence of Phanerochaete sordida strain YK-624.</title>
        <authorList>
            <person name="Mori T."/>
            <person name="Dohra H."/>
            <person name="Suzuki T."/>
            <person name="Kawagishi H."/>
            <person name="Hirai H."/>
        </authorList>
    </citation>
    <scope>NUCLEOTIDE SEQUENCE [LARGE SCALE GENOMIC DNA]</scope>
    <source>
        <strain evidence="2 3">YK-624</strain>
    </source>
</reference>
<feature type="region of interest" description="Disordered" evidence="1">
    <location>
        <begin position="1"/>
        <end position="113"/>
    </location>
</feature>
<feature type="compositionally biased region" description="Low complexity" evidence="1">
    <location>
        <begin position="1"/>
        <end position="15"/>
    </location>
</feature>
<keyword evidence="3" id="KW-1185">Reference proteome</keyword>
<feature type="compositionally biased region" description="Basic residues" evidence="1">
    <location>
        <begin position="81"/>
        <end position="100"/>
    </location>
</feature>
<proteinExistence type="predicted"/>
<dbReference type="EMBL" id="BPQB01000014">
    <property type="protein sequence ID" value="GJE89837.1"/>
    <property type="molecule type" value="Genomic_DNA"/>
</dbReference>
<feature type="compositionally biased region" description="Polar residues" evidence="1">
    <location>
        <begin position="46"/>
        <end position="58"/>
    </location>
</feature>
<dbReference type="Proteomes" id="UP000703269">
    <property type="component" value="Unassembled WGS sequence"/>
</dbReference>
<name>A0A9P3G859_9APHY</name>
<organism evidence="2 3">
    <name type="scientific">Phanerochaete sordida</name>
    <dbReference type="NCBI Taxonomy" id="48140"/>
    <lineage>
        <taxon>Eukaryota</taxon>
        <taxon>Fungi</taxon>
        <taxon>Dikarya</taxon>
        <taxon>Basidiomycota</taxon>
        <taxon>Agaricomycotina</taxon>
        <taxon>Agaricomycetes</taxon>
        <taxon>Polyporales</taxon>
        <taxon>Phanerochaetaceae</taxon>
        <taxon>Phanerochaete</taxon>
    </lineage>
</organism>
<accession>A0A9P3G859</accession>